<dbReference type="PANTHER" id="PTHR30026:SF20">
    <property type="entry name" value="OUTER MEMBRANE PROTEIN TOLC"/>
    <property type="match status" value="1"/>
</dbReference>
<feature type="signal peptide" evidence="8">
    <location>
        <begin position="1"/>
        <end position="19"/>
    </location>
</feature>
<evidence type="ECO:0000256" key="1">
    <source>
        <dbReference type="ARBA" id="ARBA00004442"/>
    </source>
</evidence>
<keyword evidence="8" id="KW-0732">Signal</keyword>
<dbReference type="Proteomes" id="UP001220610">
    <property type="component" value="Chromosome"/>
</dbReference>
<dbReference type="Pfam" id="PF02321">
    <property type="entry name" value="OEP"/>
    <property type="match status" value="1"/>
</dbReference>
<organism evidence="9 10">
    <name type="scientific">Candidatus Pseudobacter hemicellulosilyticus</name>
    <dbReference type="NCBI Taxonomy" id="3121375"/>
    <lineage>
        <taxon>Bacteria</taxon>
        <taxon>Pseudomonadati</taxon>
        <taxon>Bacteroidota</taxon>
        <taxon>Chitinophagia</taxon>
        <taxon>Chitinophagales</taxon>
        <taxon>Chitinophagaceae</taxon>
        <taxon>Pseudobacter</taxon>
    </lineage>
</organism>
<dbReference type="GO" id="GO:0015288">
    <property type="term" value="F:porin activity"/>
    <property type="evidence" value="ECO:0007669"/>
    <property type="project" value="TreeGrafter"/>
</dbReference>
<feature type="chain" id="PRO_5042536894" evidence="8">
    <location>
        <begin position="20"/>
        <end position="453"/>
    </location>
</feature>
<proteinExistence type="inferred from homology"/>
<dbReference type="InterPro" id="IPR003423">
    <property type="entry name" value="OMP_efflux"/>
</dbReference>
<sequence length="453" mass="51145">MKKTVLIGWCAMFSFQASAQFFNETVKDLYQQATGQNDSLQLFQLKQEQIQVDRQSVRFNYLPRVSFTGTYTRLNDDIVFPENLQQLLMGTQALLIKEKLGMGFNATLPPTVQLQPVDPIQRKDILKTTVNGQWLLFSGFKVSNGLKAYQHQQQAVSHLTQKQQARLWLDISDVYDKMALVSSSDNILVASANILKEQRRFVEGAISNGLATPLDRKKIELAEQQLKLKQLENQTSKRLLQQKMQQLTGAGADNLSQLQPVLTPLTTMVTEAAAERAEILALNEGIEATHYQEKAALADYVPKVAAFGQYELREKDLSLLDPKWFAGLRLQWNIFDGLSARNSARKAALDRKALEVQKKAAQDLITLGRDKAQEDYLLATQKVTLKQAEIALTEDTYDFVNKQYRNGLTGIKEVLDALNDLEKARFGLQQALYEQRRAVLQSADINGVLLQHI</sequence>
<name>A0AAJ5WTD1_9BACT</name>
<evidence type="ECO:0000256" key="7">
    <source>
        <dbReference type="ARBA" id="ARBA00023237"/>
    </source>
</evidence>
<gene>
    <name evidence="9" type="ORF">P0Y53_10185</name>
</gene>
<accession>A0AAJ5WTD1</accession>
<dbReference type="AlphaFoldDB" id="A0AAJ5WTD1"/>
<dbReference type="GO" id="GO:1990281">
    <property type="term" value="C:efflux pump complex"/>
    <property type="evidence" value="ECO:0007669"/>
    <property type="project" value="TreeGrafter"/>
</dbReference>
<dbReference type="Gene3D" id="1.20.1600.10">
    <property type="entry name" value="Outer membrane efflux proteins (OEP)"/>
    <property type="match status" value="1"/>
</dbReference>
<dbReference type="SUPFAM" id="SSF56954">
    <property type="entry name" value="Outer membrane efflux proteins (OEP)"/>
    <property type="match status" value="1"/>
</dbReference>
<evidence type="ECO:0000256" key="6">
    <source>
        <dbReference type="ARBA" id="ARBA00023136"/>
    </source>
</evidence>
<dbReference type="GO" id="GO:0009279">
    <property type="term" value="C:cell outer membrane"/>
    <property type="evidence" value="ECO:0007669"/>
    <property type="project" value="UniProtKB-SubCell"/>
</dbReference>
<protein>
    <submittedName>
        <fullName evidence="9">TolC family protein</fullName>
    </submittedName>
</protein>
<reference evidence="9" key="1">
    <citation type="submission" date="2023-03" db="EMBL/GenBank/DDBJ databases">
        <title>Andean soil-derived lignocellulolytic bacterial consortium as a source of novel taxa and putative plastic-active enzymes.</title>
        <authorList>
            <person name="Diaz-Garcia L."/>
            <person name="Chuvochina M."/>
            <person name="Feuerriegel G."/>
            <person name="Bunk B."/>
            <person name="Sproer C."/>
            <person name="Streit W.R."/>
            <person name="Rodriguez L.M."/>
            <person name="Overmann J."/>
            <person name="Jimenez D.J."/>
        </authorList>
    </citation>
    <scope>NUCLEOTIDE SEQUENCE</scope>
    <source>
        <strain evidence="9">MAG 7</strain>
    </source>
</reference>
<keyword evidence="6" id="KW-0472">Membrane</keyword>
<evidence type="ECO:0000256" key="4">
    <source>
        <dbReference type="ARBA" id="ARBA00022452"/>
    </source>
</evidence>
<evidence type="ECO:0000313" key="10">
    <source>
        <dbReference type="Proteomes" id="UP001220610"/>
    </source>
</evidence>
<dbReference type="PANTHER" id="PTHR30026">
    <property type="entry name" value="OUTER MEMBRANE PROTEIN TOLC"/>
    <property type="match status" value="1"/>
</dbReference>
<comment type="subcellular location">
    <subcellularLocation>
        <location evidence="1">Cell outer membrane</location>
    </subcellularLocation>
</comment>
<evidence type="ECO:0000256" key="3">
    <source>
        <dbReference type="ARBA" id="ARBA00022448"/>
    </source>
</evidence>
<evidence type="ECO:0000256" key="5">
    <source>
        <dbReference type="ARBA" id="ARBA00022692"/>
    </source>
</evidence>
<keyword evidence="5" id="KW-0812">Transmembrane</keyword>
<evidence type="ECO:0000256" key="2">
    <source>
        <dbReference type="ARBA" id="ARBA00007613"/>
    </source>
</evidence>
<dbReference type="EMBL" id="CP119311">
    <property type="protein sequence ID" value="WEK37871.1"/>
    <property type="molecule type" value="Genomic_DNA"/>
</dbReference>
<dbReference type="GO" id="GO:0015562">
    <property type="term" value="F:efflux transmembrane transporter activity"/>
    <property type="evidence" value="ECO:0007669"/>
    <property type="project" value="InterPro"/>
</dbReference>
<evidence type="ECO:0000313" key="9">
    <source>
        <dbReference type="EMBL" id="WEK37871.1"/>
    </source>
</evidence>
<evidence type="ECO:0000256" key="8">
    <source>
        <dbReference type="SAM" id="SignalP"/>
    </source>
</evidence>
<keyword evidence="7" id="KW-0998">Cell outer membrane</keyword>
<keyword evidence="4" id="KW-1134">Transmembrane beta strand</keyword>
<keyword evidence="3" id="KW-0813">Transport</keyword>
<comment type="similarity">
    <text evidence="2">Belongs to the outer membrane factor (OMF) (TC 1.B.17) family.</text>
</comment>
<dbReference type="InterPro" id="IPR051906">
    <property type="entry name" value="TolC-like"/>
</dbReference>